<feature type="transmembrane region" description="Helical" evidence="1">
    <location>
        <begin position="6"/>
        <end position="27"/>
    </location>
</feature>
<gene>
    <name evidence="2" type="ORF">F988_02557</name>
</gene>
<evidence type="ECO:0008006" key="4">
    <source>
        <dbReference type="Google" id="ProtNLM"/>
    </source>
</evidence>
<keyword evidence="1" id="KW-0812">Transmembrane</keyword>
<reference evidence="2 3" key="1">
    <citation type="submission" date="2013-02" db="EMBL/GenBank/DDBJ databases">
        <title>The Genome Sequence of Acinetobacter parvus CIP 108168.</title>
        <authorList>
            <consortium name="The Broad Institute Genome Sequencing Platform"/>
            <consortium name="The Broad Institute Genome Sequencing Center for Infectious Disease"/>
            <person name="Cerqueira G."/>
            <person name="Feldgarden M."/>
            <person name="Courvalin P."/>
            <person name="Perichon B."/>
            <person name="Grillot-Courvalin C."/>
            <person name="Clermont D."/>
            <person name="Rocha E."/>
            <person name="Yoon E.-J."/>
            <person name="Nemec A."/>
            <person name="Walker B."/>
            <person name="Young S.K."/>
            <person name="Zeng Q."/>
            <person name="Gargeya S."/>
            <person name="Fitzgerald M."/>
            <person name="Haas B."/>
            <person name="Abouelleil A."/>
            <person name="Alvarado L."/>
            <person name="Arachchi H.M."/>
            <person name="Berlin A.M."/>
            <person name="Chapman S.B."/>
            <person name="Dewar J."/>
            <person name="Goldberg J."/>
            <person name="Griggs A."/>
            <person name="Gujja S."/>
            <person name="Hansen M."/>
            <person name="Howarth C."/>
            <person name="Imamovic A."/>
            <person name="Larimer J."/>
            <person name="McCowan C."/>
            <person name="Murphy C."/>
            <person name="Neiman D."/>
            <person name="Pearson M."/>
            <person name="Priest M."/>
            <person name="Roberts A."/>
            <person name="Saif S."/>
            <person name="Shea T."/>
            <person name="Sisk P."/>
            <person name="Sykes S."/>
            <person name="Wortman J."/>
            <person name="Nusbaum C."/>
            <person name="Birren B."/>
        </authorList>
    </citation>
    <scope>NUCLEOTIDE SEQUENCE [LARGE SCALE GENOMIC DNA]</scope>
    <source>
        <strain evidence="2 3">CIP 108168</strain>
    </source>
</reference>
<keyword evidence="1" id="KW-1133">Transmembrane helix</keyword>
<evidence type="ECO:0000313" key="2">
    <source>
        <dbReference type="EMBL" id="ENU35277.1"/>
    </source>
</evidence>
<dbReference type="EMBL" id="APOM01000057">
    <property type="protein sequence ID" value="ENU35277.1"/>
    <property type="molecule type" value="Genomic_DNA"/>
</dbReference>
<dbReference type="RefSeq" id="WP_004683379.1">
    <property type="nucleotide sequence ID" value="NZ_AIEB01000018.1"/>
</dbReference>
<keyword evidence="3" id="KW-1185">Reference proteome</keyword>
<evidence type="ECO:0000256" key="1">
    <source>
        <dbReference type="SAM" id="Phobius"/>
    </source>
</evidence>
<protein>
    <recommendedName>
        <fullName evidence="4">Type 4 fimbrial biogenesis protein PilX N-terminal domain-containing protein</fullName>
    </recommendedName>
</protein>
<accession>N8RMC4</accession>
<dbReference type="HOGENOM" id="CLU_089204_1_0_6"/>
<dbReference type="AlphaFoldDB" id="N8RMC4"/>
<name>N8RMC4_9GAMM</name>
<dbReference type="PATRIC" id="fig|981333.9.peg.2613"/>
<evidence type="ECO:0000313" key="3">
    <source>
        <dbReference type="Proteomes" id="UP000023776"/>
    </source>
</evidence>
<proteinExistence type="predicted"/>
<dbReference type="GeneID" id="99690882"/>
<keyword evidence="1" id="KW-0472">Membrane</keyword>
<sequence>MKQQKGATLITVLVILIVITLLGTIAVKMGIVGLKIATNSQVNALLLENSDSALFNIENPAEIQRQLALDGMFSYFNSADNIDDELVFCYRSSMNTFYSMDKASVIEKDGKTTKMGITGFCEAGEFSSGRSAVQAQIYLKKNIEENPTPFSAVPKGTSLGQSEVPLVAQNIGVTVISILPSYANATNEQIEACFKKTAILEKAKEENCPTSINSDVNKKKCTVGQCFDNLSIPYNLQHADYIVGGSPKLKS</sequence>
<dbReference type="Proteomes" id="UP000023776">
    <property type="component" value="Unassembled WGS sequence"/>
</dbReference>
<comment type="caution">
    <text evidence="2">The sequence shown here is derived from an EMBL/GenBank/DDBJ whole genome shotgun (WGS) entry which is preliminary data.</text>
</comment>
<organism evidence="2 3">
    <name type="scientific">Acinetobacter parvus DSM 16617 = CIP 108168</name>
    <dbReference type="NCBI Taxonomy" id="981333"/>
    <lineage>
        <taxon>Bacteria</taxon>
        <taxon>Pseudomonadati</taxon>
        <taxon>Pseudomonadota</taxon>
        <taxon>Gammaproteobacteria</taxon>
        <taxon>Moraxellales</taxon>
        <taxon>Moraxellaceae</taxon>
        <taxon>Acinetobacter</taxon>
    </lineage>
</organism>